<organism evidence="1 2">
    <name type="scientific">Ampelomyces quisqualis</name>
    <name type="common">Powdery mildew agent</name>
    <dbReference type="NCBI Taxonomy" id="50730"/>
    <lineage>
        <taxon>Eukaryota</taxon>
        <taxon>Fungi</taxon>
        <taxon>Dikarya</taxon>
        <taxon>Ascomycota</taxon>
        <taxon>Pezizomycotina</taxon>
        <taxon>Dothideomycetes</taxon>
        <taxon>Pleosporomycetidae</taxon>
        <taxon>Pleosporales</taxon>
        <taxon>Pleosporineae</taxon>
        <taxon>Phaeosphaeriaceae</taxon>
        <taxon>Ampelomyces</taxon>
    </lineage>
</organism>
<sequence length="226" mass="23832">MATTEAAANNEAPRQPVVCVFCGASEGTHPVHMAAARSLAHALHKANTKLVYGGGTVGLMGEVARTLVSLSGPSSVHGIIPRALTALEQSSDPSNPAFHIDESIYGRTTVVPDMHTRKQLMAKEVIAGGPGGGFVALSGGYGTFEELMEITTWNQLGIHSMPVVVMNIDGYWSGLIEWVKNAVSSGFVSPGNAGILVEALDADEVVKCLGEYQNAPGRFNLTWDEQ</sequence>
<dbReference type="EMBL" id="ML979134">
    <property type="protein sequence ID" value="KAF1918258.1"/>
    <property type="molecule type" value="Genomic_DNA"/>
</dbReference>
<accession>A0A6A5QTS4</accession>
<evidence type="ECO:0000313" key="1">
    <source>
        <dbReference type="EMBL" id="KAF1918258.1"/>
    </source>
</evidence>
<dbReference type="GO" id="GO:0005829">
    <property type="term" value="C:cytosol"/>
    <property type="evidence" value="ECO:0007669"/>
    <property type="project" value="TreeGrafter"/>
</dbReference>
<protein>
    <recommendedName>
        <fullName evidence="3">Lysine decarboxylase-like protein-like protein</fullName>
    </recommendedName>
</protein>
<dbReference type="OrthoDB" id="414463at2759"/>
<gene>
    <name evidence="1" type="ORF">BDU57DRAFT_514938</name>
</gene>
<dbReference type="InterPro" id="IPR031100">
    <property type="entry name" value="LOG_fam"/>
</dbReference>
<keyword evidence="2" id="KW-1185">Reference proteome</keyword>
<dbReference type="Proteomes" id="UP000800096">
    <property type="component" value="Unassembled WGS sequence"/>
</dbReference>
<dbReference type="GO" id="GO:0016799">
    <property type="term" value="F:hydrolase activity, hydrolyzing N-glycosyl compounds"/>
    <property type="evidence" value="ECO:0007669"/>
    <property type="project" value="TreeGrafter"/>
</dbReference>
<dbReference type="AlphaFoldDB" id="A0A6A5QTS4"/>
<dbReference type="GO" id="GO:0009691">
    <property type="term" value="P:cytokinin biosynthetic process"/>
    <property type="evidence" value="ECO:0007669"/>
    <property type="project" value="InterPro"/>
</dbReference>
<evidence type="ECO:0000313" key="2">
    <source>
        <dbReference type="Proteomes" id="UP000800096"/>
    </source>
</evidence>
<reference evidence="1" key="1">
    <citation type="journal article" date="2020" name="Stud. Mycol.">
        <title>101 Dothideomycetes genomes: a test case for predicting lifestyles and emergence of pathogens.</title>
        <authorList>
            <person name="Haridas S."/>
            <person name="Albert R."/>
            <person name="Binder M."/>
            <person name="Bloem J."/>
            <person name="Labutti K."/>
            <person name="Salamov A."/>
            <person name="Andreopoulos B."/>
            <person name="Baker S."/>
            <person name="Barry K."/>
            <person name="Bills G."/>
            <person name="Bluhm B."/>
            <person name="Cannon C."/>
            <person name="Castanera R."/>
            <person name="Culley D."/>
            <person name="Daum C."/>
            <person name="Ezra D."/>
            <person name="Gonzalez J."/>
            <person name="Henrissat B."/>
            <person name="Kuo A."/>
            <person name="Liang C."/>
            <person name="Lipzen A."/>
            <person name="Lutzoni F."/>
            <person name="Magnuson J."/>
            <person name="Mondo S."/>
            <person name="Nolan M."/>
            <person name="Ohm R."/>
            <person name="Pangilinan J."/>
            <person name="Park H.-J."/>
            <person name="Ramirez L."/>
            <person name="Alfaro M."/>
            <person name="Sun H."/>
            <person name="Tritt A."/>
            <person name="Yoshinaga Y."/>
            <person name="Zwiers L.-H."/>
            <person name="Turgeon B."/>
            <person name="Goodwin S."/>
            <person name="Spatafora J."/>
            <person name="Crous P."/>
            <person name="Grigoriev I."/>
        </authorList>
    </citation>
    <scope>NUCLEOTIDE SEQUENCE</scope>
    <source>
        <strain evidence="1">HMLAC05119</strain>
    </source>
</reference>
<name>A0A6A5QTS4_AMPQU</name>
<dbReference type="Pfam" id="PF03641">
    <property type="entry name" value="Lysine_decarbox"/>
    <property type="match status" value="1"/>
</dbReference>
<dbReference type="SUPFAM" id="SSF102405">
    <property type="entry name" value="MCP/YpsA-like"/>
    <property type="match status" value="1"/>
</dbReference>
<dbReference type="Gene3D" id="3.40.50.450">
    <property type="match status" value="1"/>
</dbReference>
<dbReference type="NCBIfam" id="TIGR00730">
    <property type="entry name" value="Rossman fold protein, TIGR00730 family"/>
    <property type="match status" value="1"/>
</dbReference>
<evidence type="ECO:0008006" key="3">
    <source>
        <dbReference type="Google" id="ProtNLM"/>
    </source>
</evidence>
<dbReference type="PANTHER" id="PTHR31223:SF70">
    <property type="entry name" value="LOG FAMILY PROTEIN YJL055W"/>
    <property type="match status" value="1"/>
</dbReference>
<dbReference type="FunFam" id="3.40.50.450:FF:000018">
    <property type="entry name" value="Lysine decarboxylase-like protein"/>
    <property type="match status" value="1"/>
</dbReference>
<proteinExistence type="predicted"/>
<dbReference type="InterPro" id="IPR005269">
    <property type="entry name" value="LOG"/>
</dbReference>
<dbReference type="PANTHER" id="PTHR31223">
    <property type="entry name" value="LOG FAMILY PROTEIN YJL055W"/>
    <property type="match status" value="1"/>
</dbReference>